<evidence type="ECO:0000256" key="9">
    <source>
        <dbReference type="SAM" id="Phobius"/>
    </source>
</evidence>
<dbReference type="GO" id="GO:0020037">
    <property type="term" value="F:heme binding"/>
    <property type="evidence" value="ECO:0007669"/>
    <property type="project" value="TreeGrafter"/>
</dbReference>
<dbReference type="AlphaFoldDB" id="L1I6R5"/>
<reference evidence="12" key="3">
    <citation type="submission" date="2016-03" db="UniProtKB">
        <authorList>
            <consortium name="EnsemblProtists"/>
        </authorList>
    </citation>
    <scope>IDENTIFICATION</scope>
</reference>
<evidence type="ECO:0000256" key="4">
    <source>
        <dbReference type="ARBA" id="ARBA00022723"/>
    </source>
</evidence>
<keyword evidence="6 9" id="KW-0472">Membrane</keyword>
<dbReference type="InterPro" id="IPR036400">
    <property type="entry name" value="Cyt_B5-like_heme/steroid_sf"/>
</dbReference>
<evidence type="ECO:0000256" key="7">
    <source>
        <dbReference type="ARBA" id="ARBA00038168"/>
    </source>
</evidence>
<dbReference type="PANTHER" id="PTHR19359">
    <property type="entry name" value="CYTOCHROME B5"/>
    <property type="match status" value="1"/>
</dbReference>
<dbReference type="SUPFAM" id="SSF55856">
    <property type="entry name" value="Cytochrome b5-like heme/steroid binding domain"/>
    <property type="match status" value="1"/>
</dbReference>
<keyword evidence="13" id="KW-1185">Reference proteome</keyword>
<evidence type="ECO:0000313" key="11">
    <source>
        <dbReference type="EMBL" id="EKX31560.1"/>
    </source>
</evidence>
<dbReference type="GO" id="GO:0016020">
    <property type="term" value="C:membrane"/>
    <property type="evidence" value="ECO:0007669"/>
    <property type="project" value="UniProtKB-SubCell"/>
</dbReference>
<dbReference type="Pfam" id="PF00173">
    <property type="entry name" value="Cyt-b5"/>
    <property type="match status" value="1"/>
</dbReference>
<dbReference type="HOGENOM" id="CLU_102602_3_2_1"/>
<comment type="similarity">
    <text evidence="7">Belongs to the cytochrome b5 family.</text>
</comment>
<dbReference type="GO" id="GO:0046872">
    <property type="term" value="F:metal ion binding"/>
    <property type="evidence" value="ECO:0007669"/>
    <property type="project" value="UniProtKB-KW"/>
</dbReference>
<feature type="transmembrane region" description="Helical" evidence="9">
    <location>
        <begin position="102"/>
        <end position="120"/>
    </location>
</feature>
<sequence>MVQEYSSADLELHKTKEDCWMAIHGKVYDVTKFLIEHPGGEEVMLEVAGMDATDAFEDIGHSKAAREQLKKYEIGDYKSDGDAPKKKSKLGASADSDGGSGGITKILVPVLVMAVIAFLVQKFM</sequence>
<accession>L1I6R5</accession>
<reference evidence="11 13" key="1">
    <citation type="journal article" date="2012" name="Nature">
        <title>Algal genomes reveal evolutionary mosaicism and the fate of nucleomorphs.</title>
        <authorList>
            <consortium name="DOE Joint Genome Institute"/>
            <person name="Curtis B.A."/>
            <person name="Tanifuji G."/>
            <person name="Burki F."/>
            <person name="Gruber A."/>
            <person name="Irimia M."/>
            <person name="Maruyama S."/>
            <person name="Arias M.C."/>
            <person name="Ball S.G."/>
            <person name="Gile G.H."/>
            <person name="Hirakawa Y."/>
            <person name="Hopkins J.F."/>
            <person name="Kuo A."/>
            <person name="Rensing S.A."/>
            <person name="Schmutz J."/>
            <person name="Symeonidi A."/>
            <person name="Elias M."/>
            <person name="Eveleigh R.J."/>
            <person name="Herman E.K."/>
            <person name="Klute M.J."/>
            <person name="Nakayama T."/>
            <person name="Obornik M."/>
            <person name="Reyes-Prieto A."/>
            <person name="Armbrust E.V."/>
            <person name="Aves S.J."/>
            <person name="Beiko R.G."/>
            <person name="Coutinho P."/>
            <person name="Dacks J.B."/>
            <person name="Durnford D.G."/>
            <person name="Fast N.M."/>
            <person name="Green B.R."/>
            <person name="Grisdale C.J."/>
            <person name="Hempel F."/>
            <person name="Henrissat B."/>
            <person name="Hoppner M.P."/>
            <person name="Ishida K."/>
            <person name="Kim E."/>
            <person name="Koreny L."/>
            <person name="Kroth P.G."/>
            <person name="Liu Y."/>
            <person name="Malik S.B."/>
            <person name="Maier U.G."/>
            <person name="McRose D."/>
            <person name="Mock T."/>
            <person name="Neilson J.A."/>
            <person name="Onodera N.T."/>
            <person name="Poole A.M."/>
            <person name="Pritham E.J."/>
            <person name="Richards T.A."/>
            <person name="Rocap G."/>
            <person name="Roy S.W."/>
            <person name="Sarai C."/>
            <person name="Schaack S."/>
            <person name="Shirato S."/>
            <person name="Slamovits C.H."/>
            <person name="Spencer D.F."/>
            <person name="Suzuki S."/>
            <person name="Worden A.Z."/>
            <person name="Zauner S."/>
            <person name="Barry K."/>
            <person name="Bell C."/>
            <person name="Bharti A.K."/>
            <person name="Crow J.A."/>
            <person name="Grimwood J."/>
            <person name="Kramer R."/>
            <person name="Lindquist E."/>
            <person name="Lucas S."/>
            <person name="Salamov A."/>
            <person name="McFadden G.I."/>
            <person name="Lane C.E."/>
            <person name="Keeling P.J."/>
            <person name="Gray M.W."/>
            <person name="Grigoriev I.V."/>
            <person name="Archibald J.M."/>
        </authorList>
    </citation>
    <scope>NUCLEOTIDE SEQUENCE</scope>
    <source>
        <strain evidence="11 13">CCMP2712</strain>
    </source>
</reference>
<dbReference type="EMBL" id="JH993262">
    <property type="protein sequence ID" value="EKX31560.1"/>
    <property type="molecule type" value="Genomic_DNA"/>
</dbReference>
<proteinExistence type="inferred from homology"/>
<evidence type="ECO:0000256" key="3">
    <source>
        <dbReference type="ARBA" id="ARBA00022692"/>
    </source>
</evidence>
<evidence type="ECO:0000313" key="12">
    <source>
        <dbReference type="EnsemblProtists" id="EKX31560"/>
    </source>
</evidence>
<keyword evidence="3 9" id="KW-0812">Transmembrane</keyword>
<dbReference type="OMA" id="KEFTMQD"/>
<evidence type="ECO:0000256" key="6">
    <source>
        <dbReference type="ARBA" id="ARBA00023136"/>
    </source>
</evidence>
<keyword evidence="2" id="KW-0349">Heme</keyword>
<dbReference type="Proteomes" id="UP000011087">
    <property type="component" value="Unassembled WGS sequence"/>
</dbReference>
<dbReference type="InterPro" id="IPR050668">
    <property type="entry name" value="Cytochrome_b5"/>
</dbReference>
<dbReference type="KEGG" id="gtt:GUITHDRAFT_98775"/>
<dbReference type="PRINTS" id="PR00363">
    <property type="entry name" value="CYTOCHROMEB5"/>
</dbReference>
<feature type="compositionally biased region" description="Basic and acidic residues" evidence="8">
    <location>
        <begin position="76"/>
        <end position="85"/>
    </location>
</feature>
<dbReference type="eggNOG" id="KOG0537">
    <property type="taxonomic scope" value="Eukaryota"/>
</dbReference>
<dbReference type="GeneID" id="17288282"/>
<keyword evidence="9" id="KW-1133">Transmembrane helix</keyword>
<dbReference type="EnsemblProtists" id="EKX31560">
    <property type="protein sequence ID" value="EKX31560"/>
    <property type="gene ID" value="GUITHDRAFT_98775"/>
</dbReference>
<evidence type="ECO:0000259" key="10">
    <source>
        <dbReference type="PROSITE" id="PS50255"/>
    </source>
</evidence>
<dbReference type="STRING" id="905079.L1I6R5"/>
<keyword evidence="4" id="KW-0479">Metal-binding</keyword>
<dbReference type="Gene3D" id="3.10.120.10">
    <property type="entry name" value="Cytochrome b5-like heme/steroid binding domain"/>
    <property type="match status" value="1"/>
</dbReference>
<evidence type="ECO:0000313" key="13">
    <source>
        <dbReference type="Proteomes" id="UP000011087"/>
    </source>
</evidence>
<dbReference type="PaxDb" id="55529-EKX31560"/>
<comment type="subcellular location">
    <subcellularLocation>
        <location evidence="1">Membrane</location>
    </subcellularLocation>
</comment>
<evidence type="ECO:0000256" key="1">
    <source>
        <dbReference type="ARBA" id="ARBA00004370"/>
    </source>
</evidence>
<feature type="region of interest" description="Disordered" evidence="8">
    <location>
        <begin position="76"/>
        <end position="103"/>
    </location>
</feature>
<reference evidence="13" key="2">
    <citation type="submission" date="2012-11" db="EMBL/GenBank/DDBJ databases">
        <authorList>
            <person name="Kuo A."/>
            <person name="Curtis B.A."/>
            <person name="Tanifuji G."/>
            <person name="Burki F."/>
            <person name="Gruber A."/>
            <person name="Irimia M."/>
            <person name="Maruyama S."/>
            <person name="Arias M.C."/>
            <person name="Ball S.G."/>
            <person name="Gile G.H."/>
            <person name="Hirakawa Y."/>
            <person name="Hopkins J.F."/>
            <person name="Rensing S.A."/>
            <person name="Schmutz J."/>
            <person name="Symeonidi A."/>
            <person name="Elias M."/>
            <person name="Eveleigh R.J."/>
            <person name="Herman E.K."/>
            <person name="Klute M.J."/>
            <person name="Nakayama T."/>
            <person name="Obornik M."/>
            <person name="Reyes-Prieto A."/>
            <person name="Armbrust E.V."/>
            <person name="Aves S.J."/>
            <person name="Beiko R.G."/>
            <person name="Coutinho P."/>
            <person name="Dacks J.B."/>
            <person name="Durnford D.G."/>
            <person name="Fast N.M."/>
            <person name="Green B.R."/>
            <person name="Grisdale C."/>
            <person name="Hempe F."/>
            <person name="Henrissat B."/>
            <person name="Hoppner M.P."/>
            <person name="Ishida K.-I."/>
            <person name="Kim E."/>
            <person name="Koreny L."/>
            <person name="Kroth P.G."/>
            <person name="Liu Y."/>
            <person name="Malik S.-B."/>
            <person name="Maier U.G."/>
            <person name="McRose D."/>
            <person name="Mock T."/>
            <person name="Neilson J.A."/>
            <person name="Onodera N.T."/>
            <person name="Poole A.M."/>
            <person name="Pritham E.J."/>
            <person name="Richards T.A."/>
            <person name="Rocap G."/>
            <person name="Roy S.W."/>
            <person name="Sarai C."/>
            <person name="Schaack S."/>
            <person name="Shirato S."/>
            <person name="Slamovits C.H."/>
            <person name="Spencer D.F."/>
            <person name="Suzuki S."/>
            <person name="Worden A.Z."/>
            <person name="Zauner S."/>
            <person name="Barry K."/>
            <person name="Bell C."/>
            <person name="Bharti A.K."/>
            <person name="Crow J.A."/>
            <person name="Grimwood J."/>
            <person name="Kramer R."/>
            <person name="Lindquist E."/>
            <person name="Lucas S."/>
            <person name="Salamov A."/>
            <person name="McFadden G.I."/>
            <person name="Lane C.E."/>
            <person name="Keeling P.J."/>
            <person name="Gray M.W."/>
            <person name="Grigoriev I.V."/>
            <person name="Archibald J.M."/>
        </authorList>
    </citation>
    <scope>NUCLEOTIDE SEQUENCE</scope>
    <source>
        <strain evidence="13">CCMP2712</strain>
    </source>
</reference>
<feature type="domain" description="Cytochrome b5 heme-binding" evidence="10">
    <location>
        <begin position="2"/>
        <end position="78"/>
    </location>
</feature>
<gene>
    <name evidence="11" type="ORF">GUITHDRAFT_98775</name>
</gene>
<dbReference type="PROSITE" id="PS50255">
    <property type="entry name" value="CYTOCHROME_B5_2"/>
    <property type="match status" value="1"/>
</dbReference>
<dbReference type="PANTHER" id="PTHR19359:SF14">
    <property type="entry name" value="CYTOCHROME B5 A"/>
    <property type="match status" value="1"/>
</dbReference>
<dbReference type="InterPro" id="IPR001199">
    <property type="entry name" value="Cyt_B5-like_heme/steroid-bd"/>
</dbReference>
<dbReference type="OrthoDB" id="260519at2759"/>
<evidence type="ECO:0000256" key="2">
    <source>
        <dbReference type="ARBA" id="ARBA00022617"/>
    </source>
</evidence>
<name>L1I6R5_GUITC</name>
<keyword evidence="5" id="KW-0408">Iron</keyword>
<dbReference type="SMART" id="SM01117">
    <property type="entry name" value="Cyt-b5"/>
    <property type="match status" value="1"/>
</dbReference>
<evidence type="ECO:0000256" key="5">
    <source>
        <dbReference type="ARBA" id="ARBA00023004"/>
    </source>
</evidence>
<dbReference type="FunFam" id="3.10.120.10:FF:000002">
    <property type="entry name" value="Cytochrome b5 type B"/>
    <property type="match status" value="1"/>
</dbReference>
<dbReference type="RefSeq" id="XP_005818540.1">
    <property type="nucleotide sequence ID" value="XM_005818483.1"/>
</dbReference>
<organism evidence="11">
    <name type="scientific">Guillardia theta (strain CCMP2712)</name>
    <name type="common">Cryptophyte</name>
    <dbReference type="NCBI Taxonomy" id="905079"/>
    <lineage>
        <taxon>Eukaryota</taxon>
        <taxon>Cryptophyceae</taxon>
        <taxon>Pyrenomonadales</taxon>
        <taxon>Geminigeraceae</taxon>
        <taxon>Guillardia</taxon>
    </lineage>
</organism>
<protein>
    <recommendedName>
        <fullName evidence="10">Cytochrome b5 heme-binding domain-containing protein</fullName>
    </recommendedName>
</protein>
<evidence type="ECO:0000256" key="8">
    <source>
        <dbReference type="SAM" id="MobiDB-lite"/>
    </source>
</evidence>